<dbReference type="InterPro" id="IPR053924">
    <property type="entry name" value="RecX_HTH_2nd"/>
</dbReference>
<evidence type="ECO:0000259" key="8">
    <source>
        <dbReference type="Pfam" id="PF21982"/>
    </source>
</evidence>
<evidence type="ECO:0000313" key="10">
    <source>
        <dbReference type="Proteomes" id="UP000275356"/>
    </source>
</evidence>
<feature type="domain" description="RecX second three-helical" evidence="7">
    <location>
        <begin position="101"/>
        <end position="142"/>
    </location>
</feature>
<dbReference type="InterPro" id="IPR053926">
    <property type="entry name" value="RecX_HTH_1st"/>
</dbReference>
<comment type="caution">
    <text evidence="9">The sequence shown here is derived from an EMBL/GenBank/DDBJ whole genome shotgun (WGS) entry which is preliminary data.</text>
</comment>
<dbReference type="InterPro" id="IPR036388">
    <property type="entry name" value="WH-like_DNA-bd_sf"/>
</dbReference>
<dbReference type="PANTHER" id="PTHR33602:SF1">
    <property type="entry name" value="REGULATORY PROTEIN RECX FAMILY PROTEIN"/>
    <property type="match status" value="1"/>
</dbReference>
<evidence type="ECO:0000256" key="6">
    <source>
        <dbReference type="SAM" id="MobiDB-lite"/>
    </source>
</evidence>
<evidence type="ECO:0000256" key="2">
    <source>
        <dbReference type="ARBA" id="ARBA00009695"/>
    </source>
</evidence>
<feature type="region of interest" description="Disordered" evidence="6">
    <location>
        <begin position="1"/>
        <end position="50"/>
    </location>
</feature>
<keyword evidence="4 5" id="KW-0963">Cytoplasm</keyword>
<dbReference type="OrthoDB" id="5244465at2"/>
<comment type="function">
    <text evidence="5">Modulates RecA activity.</text>
</comment>
<protein>
    <recommendedName>
        <fullName evidence="3 5">Regulatory protein RecX</fullName>
    </recommendedName>
</protein>
<dbReference type="GO" id="GO:0006282">
    <property type="term" value="P:regulation of DNA repair"/>
    <property type="evidence" value="ECO:0007669"/>
    <property type="project" value="UniProtKB-UniRule"/>
</dbReference>
<dbReference type="AlphaFoldDB" id="A0A3N2D283"/>
<evidence type="ECO:0000259" key="7">
    <source>
        <dbReference type="Pfam" id="PF02631"/>
    </source>
</evidence>
<dbReference type="Pfam" id="PF02631">
    <property type="entry name" value="RecX_HTH2"/>
    <property type="match status" value="1"/>
</dbReference>
<evidence type="ECO:0000256" key="5">
    <source>
        <dbReference type="HAMAP-Rule" id="MF_01114"/>
    </source>
</evidence>
<comment type="similarity">
    <text evidence="2 5">Belongs to the RecX family.</text>
</comment>
<sequence length="203" mass="22551">MAGEEPASPGDRTGRTTDRGARRARRPRRAPGWVQEPPETGAAAVDAEPDPEQVARTIALRLLTSSPRSRHQLAEAMARKGVPEDVAERVLDRYQEVGLVDDAEYAAMLVRTRHTERGLARRALAQELARRGIDREVAERALEEIDRDDEDAAARDLVRRRAPSSAHLPHEVRVRRLVGMLARKGHAPGAAYRIVTEILGEEE</sequence>
<evidence type="ECO:0000256" key="3">
    <source>
        <dbReference type="ARBA" id="ARBA00018111"/>
    </source>
</evidence>
<dbReference type="Gene3D" id="1.10.10.10">
    <property type="entry name" value="Winged helix-like DNA-binding domain superfamily/Winged helix DNA-binding domain"/>
    <property type="match status" value="2"/>
</dbReference>
<accession>A0A3N2D283</accession>
<name>A0A3N2D283_9MICO</name>
<evidence type="ECO:0000256" key="1">
    <source>
        <dbReference type="ARBA" id="ARBA00004496"/>
    </source>
</evidence>
<proteinExistence type="inferred from homology"/>
<dbReference type="Proteomes" id="UP000275356">
    <property type="component" value="Unassembled WGS sequence"/>
</dbReference>
<evidence type="ECO:0000256" key="4">
    <source>
        <dbReference type="ARBA" id="ARBA00022490"/>
    </source>
</evidence>
<organism evidence="9 10">
    <name type="scientific">Salana multivorans</name>
    <dbReference type="NCBI Taxonomy" id="120377"/>
    <lineage>
        <taxon>Bacteria</taxon>
        <taxon>Bacillati</taxon>
        <taxon>Actinomycetota</taxon>
        <taxon>Actinomycetes</taxon>
        <taxon>Micrococcales</taxon>
        <taxon>Beutenbergiaceae</taxon>
        <taxon>Salana</taxon>
    </lineage>
</organism>
<dbReference type="InterPro" id="IPR003783">
    <property type="entry name" value="Regulatory_RecX"/>
</dbReference>
<dbReference type="GO" id="GO:0005737">
    <property type="term" value="C:cytoplasm"/>
    <property type="evidence" value="ECO:0007669"/>
    <property type="project" value="UniProtKB-SubCell"/>
</dbReference>
<comment type="subcellular location">
    <subcellularLocation>
        <location evidence="1 5">Cytoplasm</location>
    </subcellularLocation>
</comment>
<evidence type="ECO:0000313" key="9">
    <source>
        <dbReference type="EMBL" id="ROR93877.1"/>
    </source>
</evidence>
<dbReference type="EMBL" id="RKHQ01000002">
    <property type="protein sequence ID" value="ROR93877.1"/>
    <property type="molecule type" value="Genomic_DNA"/>
</dbReference>
<dbReference type="RefSeq" id="WP_123740761.1">
    <property type="nucleotide sequence ID" value="NZ_CALFQU010000008.1"/>
</dbReference>
<dbReference type="HAMAP" id="MF_01114">
    <property type="entry name" value="RecX"/>
    <property type="match status" value="1"/>
</dbReference>
<gene>
    <name evidence="5" type="primary">recX</name>
    <name evidence="9" type="ORF">EDD28_3305</name>
</gene>
<dbReference type="PANTHER" id="PTHR33602">
    <property type="entry name" value="REGULATORY PROTEIN RECX FAMILY PROTEIN"/>
    <property type="match status" value="1"/>
</dbReference>
<feature type="domain" description="RecX first three-helical" evidence="8">
    <location>
        <begin position="55"/>
        <end position="93"/>
    </location>
</feature>
<dbReference type="Pfam" id="PF21982">
    <property type="entry name" value="RecX_HTH1"/>
    <property type="match status" value="1"/>
</dbReference>
<keyword evidence="10" id="KW-1185">Reference proteome</keyword>
<reference evidence="9 10" key="1">
    <citation type="submission" date="2018-11" db="EMBL/GenBank/DDBJ databases">
        <title>Sequencing the genomes of 1000 actinobacteria strains.</title>
        <authorList>
            <person name="Klenk H.-P."/>
        </authorList>
    </citation>
    <scope>NUCLEOTIDE SEQUENCE [LARGE SCALE GENOMIC DNA]</scope>
    <source>
        <strain evidence="9 10">DSM 13521</strain>
    </source>
</reference>
<feature type="compositionally biased region" description="Basic and acidic residues" evidence="6">
    <location>
        <begin position="12"/>
        <end position="21"/>
    </location>
</feature>